<name>A0ABP0H2R9_CLALP</name>
<dbReference type="EMBL" id="CAWYQH010000174">
    <property type="protein sequence ID" value="CAK8698274.1"/>
    <property type="molecule type" value="Genomic_DNA"/>
</dbReference>
<keyword evidence="1" id="KW-0433">Leucine-rich repeat</keyword>
<feature type="chain" id="PRO_5046259403" evidence="4">
    <location>
        <begin position="21"/>
        <end position="426"/>
    </location>
</feature>
<organism evidence="5 6">
    <name type="scientific">Clavelina lepadiformis</name>
    <name type="common">Light-bulb sea squirt</name>
    <name type="synonym">Ascidia lepadiformis</name>
    <dbReference type="NCBI Taxonomy" id="159417"/>
    <lineage>
        <taxon>Eukaryota</taxon>
        <taxon>Metazoa</taxon>
        <taxon>Chordata</taxon>
        <taxon>Tunicata</taxon>
        <taxon>Ascidiacea</taxon>
        <taxon>Aplousobranchia</taxon>
        <taxon>Clavelinidae</taxon>
        <taxon>Clavelina</taxon>
    </lineage>
</organism>
<keyword evidence="3" id="KW-1133">Transmembrane helix</keyword>
<dbReference type="SUPFAM" id="SSF52058">
    <property type="entry name" value="L domain-like"/>
    <property type="match status" value="1"/>
</dbReference>
<keyword evidence="2" id="KW-0677">Repeat</keyword>
<dbReference type="InterPro" id="IPR001611">
    <property type="entry name" value="Leu-rich_rpt"/>
</dbReference>
<dbReference type="InterPro" id="IPR003591">
    <property type="entry name" value="Leu-rich_rpt_typical-subtyp"/>
</dbReference>
<gene>
    <name evidence="5" type="ORF">CVLEPA_LOCUS31725</name>
</gene>
<keyword evidence="3" id="KW-0472">Membrane</keyword>
<evidence type="ECO:0000256" key="2">
    <source>
        <dbReference type="ARBA" id="ARBA00022737"/>
    </source>
</evidence>
<reference evidence="5 6" key="1">
    <citation type="submission" date="2024-02" db="EMBL/GenBank/DDBJ databases">
        <authorList>
            <person name="Daric V."/>
            <person name="Darras S."/>
        </authorList>
    </citation>
    <scope>NUCLEOTIDE SEQUENCE [LARGE SCALE GENOMIC DNA]</scope>
</reference>
<sequence>MRPWHCFLIYSLSYCYGIIGQPSDRYQCPEICDGRPAQGCVCYRDGFLDCENKNLTEVPKDLHTCGTHLELQENQITRLDVLDFMGLVNVTTLSMINNKLSKLTAGVFSQLTSVEEIHLDGNQINRIEDCTFQGLNKLRIILLPDNQIKTVTAGAFDGIPNLQRVSLFSNQLTNLNMRWFEGKPHFTQLLVANNLWNCTCELKRNYMMILNDFNQTVRCEESFPIFSSFCIRCRDSSVLRNQYLGNISYSEFSNCSPSEKVPEALLTVNDHINRQLAICQPKVEMLVQIALSPSTTENTMSVTTSTKTRVTIVSAREQQTLAQNTTTSSVTIGATSNSLSKQTTIDMELQQSSIPTWVIALIIVLAICLLIAGLLVVVLVIRRRKENDNSTELQDQGVIIDGNNFLNKSFTTDDNGAILPTTKSRT</sequence>
<dbReference type="Proteomes" id="UP001642483">
    <property type="component" value="Unassembled WGS sequence"/>
</dbReference>
<evidence type="ECO:0000256" key="3">
    <source>
        <dbReference type="SAM" id="Phobius"/>
    </source>
</evidence>
<comment type="caution">
    <text evidence="5">The sequence shown here is derived from an EMBL/GenBank/DDBJ whole genome shotgun (WGS) entry which is preliminary data.</text>
</comment>
<feature type="transmembrane region" description="Helical" evidence="3">
    <location>
        <begin position="357"/>
        <end position="381"/>
    </location>
</feature>
<dbReference type="InterPro" id="IPR032675">
    <property type="entry name" value="LRR_dom_sf"/>
</dbReference>
<keyword evidence="3" id="KW-0812">Transmembrane</keyword>
<dbReference type="Pfam" id="PF13855">
    <property type="entry name" value="LRR_8"/>
    <property type="match status" value="1"/>
</dbReference>
<accession>A0ABP0H2R9</accession>
<evidence type="ECO:0000256" key="1">
    <source>
        <dbReference type="ARBA" id="ARBA00022614"/>
    </source>
</evidence>
<feature type="signal peptide" evidence="4">
    <location>
        <begin position="1"/>
        <end position="20"/>
    </location>
</feature>
<dbReference type="SMART" id="SM00369">
    <property type="entry name" value="LRR_TYP"/>
    <property type="match status" value="4"/>
</dbReference>
<evidence type="ECO:0000313" key="6">
    <source>
        <dbReference type="Proteomes" id="UP001642483"/>
    </source>
</evidence>
<protein>
    <submittedName>
        <fullName evidence="5">Uncharacterized protein</fullName>
    </submittedName>
</protein>
<proteinExistence type="predicted"/>
<dbReference type="InterPro" id="IPR050541">
    <property type="entry name" value="LRR_TM_domain-containing"/>
</dbReference>
<keyword evidence="6" id="KW-1185">Reference proteome</keyword>
<dbReference type="PANTHER" id="PTHR24369:SF211">
    <property type="entry name" value="LEUCINE-RICH REPEAT-CONTAINING PROTEIN 15-LIKE"/>
    <property type="match status" value="1"/>
</dbReference>
<dbReference type="Gene3D" id="3.80.10.10">
    <property type="entry name" value="Ribonuclease Inhibitor"/>
    <property type="match status" value="1"/>
</dbReference>
<evidence type="ECO:0000256" key="4">
    <source>
        <dbReference type="SAM" id="SignalP"/>
    </source>
</evidence>
<dbReference type="PANTHER" id="PTHR24369">
    <property type="entry name" value="ANTIGEN BSP, PUTATIVE-RELATED"/>
    <property type="match status" value="1"/>
</dbReference>
<evidence type="ECO:0000313" key="5">
    <source>
        <dbReference type="EMBL" id="CAK8698274.1"/>
    </source>
</evidence>
<keyword evidence="4" id="KW-0732">Signal</keyword>